<feature type="binding site" evidence="13">
    <location>
        <position position="208"/>
    </location>
    <ligand>
        <name>Ca(2+)</name>
        <dbReference type="ChEBI" id="CHEBI:29108"/>
    </ligand>
</feature>
<dbReference type="UniPathway" id="UPA00139">
    <property type="reaction ID" value="UER00341"/>
</dbReference>
<gene>
    <name evidence="17" type="ORF">GRF63_12095</name>
</gene>
<name>A0A844XDT8_9SPHN</name>
<accession>A0A844XDT8</accession>
<protein>
    <recommendedName>
        <fullName evidence="4">fumarylacetoacetase</fullName>
        <ecNumber evidence="4">3.7.1.2</ecNumber>
    </recommendedName>
</protein>
<keyword evidence="9" id="KW-0828">Tyrosine catabolism</keyword>
<evidence type="ECO:0000256" key="11">
    <source>
        <dbReference type="PIRSR" id="PIRSR605959-1"/>
    </source>
</evidence>
<feature type="domain" description="Fumarylacetoacetase N-terminal" evidence="16">
    <location>
        <begin position="30"/>
        <end position="128"/>
    </location>
</feature>
<dbReference type="SUPFAM" id="SSF63433">
    <property type="entry name" value="Fumarylacetoacetate hydrolase, FAH, N-terminal domain"/>
    <property type="match status" value="1"/>
</dbReference>
<comment type="cofactor">
    <cofactor evidence="2 13">
        <name>Mg(2+)</name>
        <dbReference type="ChEBI" id="CHEBI:18420"/>
    </cofactor>
</comment>
<evidence type="ECO:0000256" key="13">
    <source>
        <dbReference type="PIRSR" id="PIRSR605959-3"/>
    </source>
</evidence>
<dbReference type="Proteomes" id="UP000461409">
    <property type="component" value="Unassembled WGS sequence"/>
</dbReference>
<evidence type="ECO:0000259" key="15">
    <source>
        <dbReference type="Pfam" id="PF01557"/>
    </source>
</evidence>
<keyword evidence="8 13" id="KW-0460">Magnesium</keyword>
<evidence type="ECO:0000313" key="17">
    <source>
        <dbReference type="EMBL" id="MWV28647.1"/>
    </source>
</evidence>
<dbReference type="InterPro" id="IPR011234">
    <property type="entry name" value="Fumarylacetoacetase-like_C"/>
</dbReference>
<evidence type="ECO:0000256" key="9">
    <source>
        <dbReference type="ARBA" id="ARBA00022878"/>
    </source>
</evidence>
<keyword evidence="6" id="KW-0378">Hydrolase</keyword>
<dbReference type="GO" id="GO:1902000">
    <property type="term" value="P:homogentisate catabolic process"/>
    <property type="evidence" value="ECO:0007669"/>
    <property type="project" value="TreeGrafter"/>
</dbReference>
<dbReference type="SUPFAM" id="SSF56529">
    <property type="entry name" value="FAH"/>
    <property type="match status" value="1"/>
</dbReference>
<evidence type="ECO:0000256" key="4">
    <source>
        <dbReference type="ARBA" id="ARBA00012094"/>
    </source>
</evidence>
<evidence type="ECO:0000256" key="14">
    <source>
        <dbReference type="SAM" id="MobiDB-lite"/>
    </source>
</evidence>
<proteinExistence type="predicted"/>
<comment type="cofactor">
    <cofactor evidence="1 13">
        <name>Ca(2+)</name>
        <dbReference type="ChEBI" id="CHEBI:29108"/>
    </cofactor>
</comment>
<feature type="binding site" evidence="12">
    <location>
        <position position="248"/>
    </location>
    <ligand>
        <name>substrate</name>
    </ligand>
</feature>
<dbReference type="PANTHER" id="PTHR43069">
    <property type="entry name" value="FUMARYLACETOACETASE"/>
    <property type="match status" value="1"/>
</dbReference>
<keyword evidence="18" id="KW-1185">Reference proteome</keyword>
<dbReference type="InterPro" id="IPR005959">
    <property type="entry name" value="Fumarylacetoacetase"/>
</dbReference>
<dbReference type="GO" id="GO:0006572">
    <property type="term" value="P:L-tyrosine catabolic process"/>
    <property type="evidence" value="ECO:0007669"/>
    <property type="project" value="UniProtKB-KW"/>
</dbReference>
<feature type="binding site" evidence="13">
    <location>
        <position position="260"/>
    </location>
    <ligand>
        <name>Mg(2+)</name>
        <dbReference type="ChEBI" id="CHEBI:18420"/>
    </ligand>
</feature>
<keyword evidence="5 13" id="KW-0479">Metal-binding</keyword>
<organism evidence="17 18">
    <name type="scientific">Aurantiacibacter rhizosphaerae</name>
    <dbReference type="NCBI Taxonomy" id="2691582"/>
    <lineage>
        <taxon>Bacteria</taxon>
        <taxon>Pseudomonadati</taxon>
        <taxon>Pseudomonadota</taxon>
        <taxon>Alphaproteobacteria</taxon>
        <taxon>Sphingomonadales</taxon>
        <taxon>Erythrobacteraceae</taxon>
        <taxon>Aurantiacibacter</taxon>
    </lineage>
</organism>
<keyword evidence="7 13" id="KW-0106">Calcium</keyword>
<feature type="binding site" evidence="13">
    <location>
        <position position="264"/>
    </location>
    <ligand>
        <name>Mg(2+)</name>
        <dbReference type="ChEBI" id="CHEBI:18420"/>
    </ligand>
</feature>
<dbReference type="EC" id="3.7.1.2" evidence="4"/>
<evidence type="ECO:0000256" key="3">
    <source>
        <dbReference type="ARBA" id="ARBA00004782"/>
    </source>
</evidence>
<evidence type="ECO:0000313" key="18">
    <source>
        <dbReference type="Proteomes" id="UP000461409"/>
    </source>
</evidence>
<dbReference type="AlphaFoldDB" id="A0A844XDT8"/>
<dbReference type="Pfam" id="PF01557">
    <property type="entry name" value="FAA_hydrolase"/>
    <property type="match status" value="1"/>
</dbReference>
<dbReference type="Pfam" id="PF09298">
    <property type="entry name" value="FAA_hydrolase_N"/>
    <property type="match status" value="1"/>
</dbReference>
<dbReference type="Gene3D" id="3.90.850.10">
    <property type="entry name" value="Fumarylacetoacetase-like, C-terminal domain"/>
    <property type="match status" value="1"/>
</dbReference>
<evidence type="ECO:0000256" key="6">
    <source>
        <dbReference type="ARBA" id="ARBA00022801"/>
    </source>
</evidence>
<dbReference type="GO" id="GO:0004334">
    <property type="term" value="F:fumarylacetoacetase activity"/>
    <property type="evidence" value="ECO:0007669"/>
    <property type="project" value="UniProtKB-EC"/>
</dbReference>
<evidence type="ECO:0000259" key="16">
    <source>
        <dbReference type="Pfam" id="PF09298"/>
    </source>
</evidence>
<feature type="binding site" evidence="12">
    <location>
        <position position="361"/>
    </location>
    <ligand>
        <name>substrate</name>
    </ligand>
</feature>
<feature type="active site" description="Proton acceptor" evidence="11">
    <location>
        <position position="143"/>
    </location>
</feature>
<reference evidence="17 18" key="2">
    <citation type="submission" date="2020-02" db="EMBL/GenBank/DDBJ databases">
        <title>Erythrobacter dongmakensis sp. nov., isolated from a tidal mudflat.</title>
        <authorList>
            <person name="Kim I.S."/>
        </authorList>
    </citation>
    <scope>NUCLEOTIDE SEQUENCE [LARGE SCALE GENOMIC DNA]</scope>
    <source>
        <strain evidence="17 18">GH3-10</strain>
    </source>
</reference>
<dbReference type="PANTHER" id="PTHR43069:SF2">
    <property type="entry name" value="FUMARYLACETOACETASE"/>
    <property type="match status" value="1"/>
</dbReference>
<evidence type="ECO:0000256" key="5">
    <source>
        <dbReference type="ARBA" id="ARBA00022723"/>
    </source>
</evidence>
<evidence type="ECO:0000256" key="2">
    <source>
        <dbReference type="ARBA" id="ARBA00001946"/>
    </source>
</evidence>
<evidence type="ECO:0000256" key="10">
    <source>
        <dbReference type="ARBA" id="ARBA00023232"/>
    </source>
</evidence>
<evidence type="ECO:0000256" key="7">
    <source>
        <dbReference type="ARBA" id="ARBA00022837"/>
    </source>
</evidence>
<evidence type="ECO:0000256" key="1">
    <source>
        <dbReference type="ARBA" id="ARBA00001913"/>
    </source>
</evidence>
<dbReference type="Gene3D" id="2.30.30.230">
    <property type="entry name" value="Fumarylacetoacetase, N-terminal domain"/>
    <property type="match status" value="1"/>
</dbReference>
<keyword evidence="10" id="KW-0585">Phenylalanine catabolism</keyword>
<sequence length="431" mass="45469">MPIELNATHDPQRRSFLPSANDEATDFPIQNLPFGVFDDGKGSRGGVALGDQVIDLAALVEANALSGTAAQVAAIASRPSLADLFEVPTADLSALRAALSDLYAEGSSQRDAAQTALIPAASVTMKLPAKPAAFTDFCTSADHILRMAQFGGRAPQPAWATLPVAYNGRASSIAVSGTPVIRPMGQVVPFGESQMTFSPEPMLDFEVEFGAWLRGPGNALGESISMARADELLFGCCLVNDWSARAIQFYEMILGPHLGKSFLTTISPWIVTMEALAPFRIAGRGRSDEEPEVPAYLNDPFDREAGGLNIELSAEIDTGSGPQRIVRTNVAELFWTLAQMVVHQASGGAPLETADLIATGTVSGAADEARACLVEITELGKKPLELADGTTRVMLEDGDTLAIRGRAMAEGYVPIGFGECSGTIMAARPNT</sequence>
<feature type="binding site" evidence="13">
    <location>
        <position position="241"/>
    </location>
    <ligand>
        <name>Ca(2+)</name>
        <dbReference type="ChEBI" id="CHEBI:29108"/>
    </ligand>
</feature>
<feature type="binding site" evidence="13">
    <location>
        <position position="136"/>
    </location>
    <ligand>
        <name>Ca(2+)</name>
        <dbReference type="ChEBI" id="CHEBI:29108"/>
    </ligand>
</feature>
<evidence type="ECO:0000256" key="12">
    <source>
        <dbReference type="PIRSR" id="PIRSR605959-2"/>
    </source>
</evidence>
<dbReference type="InterPro" id="IPR036462">
    <property type="entry name" value="Fumarylacetoacetase_N_sf"/>
</dbReference>
<dbReference type="InterPro" id="IPR036663">
    <property type="entry name" value="Fumarylacetoacetase_C_sf"/>
</dbReference>
<comment type="caution">
    <text evidence="17">The sequence shown here is derived from an EMBL/GenBank/DDBJ whole genome shotgun (WGS) entry which is preliminary data.</text>
</comment>
<evidence type="ECO:0000256" key="8">
    <source>
        <dbReference type="ARBA" id="ARBA00022842"/>
    </source>
</evidence>
<feature type="binding site" evidence="13">
    <location>
        <position position="206"/>
    </location>
    <ligand>
        <name>Ca(2+)</name>
        <dbReference type="ChEBI" id="CHEBI:29108"/>
    </ligand>
</feature>
<feature type="binding site" evidence="13">
    <location>
        <position position="241"/>
    </location>
    <ligand>
        <name>Mg(2+)</name>
        <dbReference type="ChEBI" id="CHEBI:18420"/>
    </ligand>
</feature>
<dbReference type="InterPro" id="IPR015377">
    <property type="entry name" value="Fumarylacetoacetase_N"/>
</dbReference>
<dbReference type="EMBL" id="WUBR01000002">
    <property type="protein sequence ID" value="MWV28647.1"/>
    <property type="molecule type" value="Genomic_DNA"/>
</dbReference>
<reference evidence="17 18" key="1">
    <citation type="submission" date="2019-12" db="EMBL/GenBank/DDBJ databases">
        <authorList>
            <person name="Lee S.D."/>
        </authorList>
    </citation>
    <scope>NUCLEOTIDE SEQUENCE [LARGE SCALE GENOMIC DNA]</scope>
    <source>
        <strain evidence="17 18">GH3-10</strain>
    </source>
</reference>
<feature type="domain" description="Fumarylacetoacetase-like C-terminal" evidence="15">
    <location>
        <begin position="134"/>
        <end position="421"/>
    </location>
</feature>
<comment type="pathway">
    <text evidence="3">Amino-acid degradation; L-phenylalanine degradation; acetoacetate and fumarate from L-phenylalanine: step 6/6.</text>
</comment>
<dbReference type="GO" id="GO:0046872">
    <property type="term" value="F:metal ion binding"/>
    <property type="evidence" value="ECO:0007669"/>
    <property type="project" value="UniProtKB-KW"/>
</dbReference>
<dbReference type="GO" id="GO:0006559">
    <property type="term" value="P:L-phenylalanine catabolic process"/>
    <property type="evidence" value="ECO:0007669"/>
    <property type="project" value="UniProtKB-UniPathway"/>
</dbReference>
<feature type="region of interest" description="Disordered" evidence="14">
    <location>
        <begin position="1"/>
        <end position="22"/>
    </location>
</feature>